<name>A0ACB8CPM7_DERSI</name>
<gene>
    <name evidence="1" type="ORF">HPB49_003654</name>
</gene>
<proteinExistence type="predicted"/>
<protein>
    <submittedName>
        <fullName evidence="1">Uncharacterized protein</fullName>
    </submittedName>
</protein>
<organism evidence="1 2">
    <name type="scientific">Dermacentor silvarum</name>
    <name type="common">Tick</name>
    <dbReference type="NCBI Taxonomy" id="543639"/>
    <lineage>
        <taxon>Eukaryota</taxon>
        <taxon>Metazoa</taxon>
        <taxon>Ecdysozoa</taxon>
        <taxon>Arthropoda</taxon>
        <taxon>Chelicerata</taxon>
        <taxon>Arachnida</taxon>
        <taxon>Acari</taxon>
        <taxon>Parasitiformes</taxon>
        <taxon>Ixodida</taxon>
        <taxon>Ixodoidea</taxon>
        <taxon>Ixodidae</taxon>
        <taxon>Rhipicephalinae</taxon>
        <taxon>Dermacentor</taxon>
    </lineage>
</organism>
<keyword evidence="2" id="KW-1185">Reference proteome</keyword>
<sequence>MVFLSSFLMLCLPPAQTAINVSATLERRDYTEECYTFPGVIPDVCPVLQLAVCKEHYPDDNRYPQDVLKWYKRPRTFYDVLATEEEMALHTSKRLRKPVMSLEKGKKRSKGKMPLLMSGDKEYFRKYYRMSAETFETLHSLVEAGLTRLHVVREPLPSRARLAIALRYLASGMYMQDVAISFRVGISTVATIVHHVCRLLWRTLQPLYLKGTYSIVLMAAVDSNLKFICVDVGAYGRQSDGGTLSASCFGKSLEKGLLGLPSPKQLPGTNIVAPHVFVGDEAFQLRPDFLRPYSGRGQDESKRIFNYRLSRARRCVENAFGVMASRFRIFRRAINLQPQNADYVVMACCVLHNFLRDDVIYMTANYVDSEDAYGNITSGQWRTTQDSGTSAMFSLQPSTGHNYTRTAAETRHLFCSYFVSREGSVPWQRASAGLRP</sequence>
<reference evidence="1" key="1">
    <citation type="submission" date="2020-05" db="EMBL/GenBank/DDBJ databases">
        <title>Large-scale comparative analyses of tick genomes elucidate their genetic diversity and vector capacities.</title>
        <authorList>
            <person name="Jia N."/>
            <person name="Wang J."/>
            <person name="Shi W."/>
            <person name="Du L."/>
            <person name="Sun Y."/>
            <person name="Zhan W."/>
            <person name="Jiang J."/>
            <person name="Wang Q."/>
            <person name="Zhang B."/>
            <person name="Ji P."/>
            <person name="Sakyi L.B."/>
            <person name="Cui X."/>
            <person name="Yuan T."/>
            <person name="Jiang B."/>
            <person name="Yang W."/>
            <person name="Lam T.T.-Y."/>
            <person name="Chang Q."/>
            <person name="Ding S."/>
            <person name="Wang X."/>
            <person name="Zhu J."/>
            <person name="Ruan X."/>
            <person name="Zhao L."/>
            <person name="Wei J."/>
            <person name="Que T."/>
            <person name="Du C."/>
            <person name="Cheng J."/>
            <person name="Dai P."/>
            <person name="Han X."/>
            <person name="Huang E."/>
            <person name="Gao Y."/>
            <person name="Liu J."/>
            <person name="Shao H."/>
            <person name="Ye R."/>
            <person name="Li L."/>
            <person name="Wei W."/>
            <person name="Wang X."/>
            <person name="Wang C."/>
            <person name="Yang T."/>
            <person name="Huo Q."/>
            <person name="Li W."/>
            <person name="Guo W."/>
            <person name="Chen H."/>
            <person name="Zhou L."/>
            <person name="Ni X."/>
            <person name="Tian J."/>
            <person name="Zhou Y."/>
            <person name="Sheng Y."/>
            <person name="Liu T."/>
            <person name="Pan Y."/>
            <person name="Xia L."/>
            <person name="Li J."/>
            <person name="Zhao F."/>
            <person name="Cao W."/>
        </authorList>
    </citation>
    <scope>NUCLEOTIDE SEQUENCE</scope>
    <source>
        <strain evidence="1">Dsil-2018</strain>
    </source>
</reference>
<evidence type="ECO:0000313" key="1">
    <source>
        <dbReference type="EMBL" id="KAH7948970.1"/>
    </source>
</evidence>
<accession>A0ACB8CPM7</accession>
<comment type="caution">
    <text evidence="1">The sequence shown here is derived from an EMBL/GenBank/DDBJ whole genome shotgun (WGS) entry which is preliminary data.</text>
</comment>
<evidence type="ECO:0000313" key="2">
    <source>
        <dbReference type="Proteomes" id="UP000821865"/>
    </source>
</evidence>
<dbReference type="EMBL" id="CM023474">
    <property type="protein sequence ID" value="KAH7948970.1"/>
    <property type="molecule type" value="Genomic_DNA"/>
</dbReference>
<dbReference type="Proteomes" id="UP000821865">
    <property type="component" value="Chromosome 5"/>
</dbReference>